<dbReference type="PANTHER" id="PTHR33112">
    <property type="entry name" value="DOMAIN PROTEIN, PUTATIVE-RELATED"/>
    <property type="match status" value="1"/>
</dbReference>
<dbReference type="PANTHER" id="PTHR33112:SF16">
    <property type="entry name" value="HETEROKARYON INCOMPATIBILITY DOMAIN-CONTAINING PROTEIN"/>
    <property type="match status" value="1"/>
</dbReference>
<evidence type="ECO:0000313" key="3">
    <source>
        <dbReference type="Proteomes" id="UP001187682"/>
    </source>
</evidence>
<gene>
    <name evidence="2" type="ORF">DNG_04599</name>
</gene>
<evidence type="ECO:0000259" key="1">
    <source>
        <dbReference type="Pfam" id="PF06985"/>
    </source>
</evidence>
<dbReference type="Proteomes" id="UP001187682">
    <property type="component" value="Unassembled WGS sequence"/>
</dbReference>
<dbReference type="EMBL" id="ONZQ02000005">
    <property type="protein sequence ID" value="SPO01926.1"/>
    <property type="molecule type" value="Genomic_DNA"/>
</dbReference>
<proteinExistence type="predicted"/>
<reference evidence="2" key="1">
    <citation type="submission" date="2018-03" db="EMBL/GenBank/DDBJ databases">
        <authorList>
            <person name="Guldener U."/>
        </authorList>
    </citation>
    <scope>NUCLEOTIDE SEQUENCE</scope>
</reference>
<evidence type="ECO:0000313" key="2">
    <source>
        <dbReference type="EMBL" id="SPO01926.1"/>
    </source>
</evidence>
<dbReference type="Pfam" id="PF06985">
    <property type="entry name" value="HET"/>
    <property type="match status" value="1"/>
</dbReference>
<name>A0AAE8MWE4_9PEZI</name>
<accession>A0AAE8MWE4</accession>
<sequence length="831" mass="93160">MDIDDSCTYCELVEDSNLSTEDRHRLFHQECDRCSPTPDPEWKKDSDSLCPLCKHLRLRHVLFCQDEIGSCEVGLGSFKDVESRLISTSCALCDLIGVACRMTLEQRKLKGYSSSSITLRLELLRTFGDDEDSFASIHLSVYDDDGDQIEGMAACQVYLRPESQSGDYLVWPLTDHNKDLVQPSIDWSRVKGWLSRCRAEHDRCNPTRLMVTPPPGFRVIDVEKRQLVSPPAGCRFIALSYVWGSSPDPSKLQTTISNVERLHEEGALEPSEVPAAINEAMQATRELGERYLWADRLCIVQDDPANKAQQIMSMGDIYSSAVLVLALCAGASTDDSIPGIGILRSPFNKAVALGNLIITTVLPSFGPVVMPSVWASRGWTYQEAALATRMLYFTPFQVIYECGAGHIYEDNFLNDSPMCKKDVPCGGGYQIRMPTIEATYEDSVRYVSYKTHVRNYNNRRLTYASDIYTAFAGALGALYGDITSMTYHGLPLLNFDEALLWYPDVEIHQAPPTFRLAGDLYLPTWSWVSVSGQTSHQDTRLSFKGSIVRWERVYTAGTKRASKPILESDQPSLEEWMFEEDNATKEIWLRKPPQLYMALAAAEGCVEMVRDLESDFQRTAPFIDVGTSLVERWPQYRDFRREAFEKSGSPCIEVPDTISEIDGPAIATRAQLASLTLGEHVHERTFGPCYREGVWLEILESAGDCIGVLAPSPSLSGWEVPSEGSEFEFIGISISSLPNGSLGDSLGCLYSPTTFNFDSVPSSELAEKLREGRHLNFTYWDSDDKPLNPIPIVNVMLIEREGGWARRVSIGWVLLTKWARLEKQRESIVLI</sequence>
<feature type="domain" description="Heterokaryon incompatibility" evidence="1">
    <location>
        <begin position="236"/>
        <end position="383"/>
    </location>
</feature>
<dbReference type="AlphaFoldDB" id="A0AAE8MWE4"/>
<protein>
    <recommendedName>
        <fullName evidence="1">Heterokaryon incompatibility domain-containing protein</fullName>
    </recommendedName>
</protein>
<dbReference type="InterPro" id="IPR010730">
    <property type="entry name" value="HET"/>
</dbReference>
<comment type="caution">
    <text evidence="2">The sequence shown here is derived from an EMBL/GenBank/DDBJ whole genome shotgun (WGS) entry which is preliminary data.</text>
</comment>
<organism evidence="2 3">
    <name type="scientific">Cephalotrichum gorgonifer</name>
    <dbReference type="NCBI Taxonomy" id="2041049"/>
    <lineage>
        <taxon>Eukaryota</taxon>
        <taxon>Fungi</taxon>
        <taxon>Dikarya</taxon>
        <taxon>Ascomycota</taxon>
        <taxon>Pezizomycotina</taxon>
        <taxon>Sordariomycetes</taxon>
        <taxon>Hypocreomycetidae</taxon>
        <taxon>Microascales</taxon>
        <taxon>Microascaceae</taxon>
        <taxon>Cephalotrichum</taxon>
    </lineage>
</organism>
<keyword evidence="3" id="KW-1185">Reference proteome</keyword>